<evidence type="ECO:0008006" key="3">
    <source>
        <dbReference type="Google" id="ProtNLM"/>
    </source>
</evidence>
<name>A0A0R1P2E6_9LACO</name>
<evidence type="ECO:0000313" key="1">
    <source>
        <dbReference type="EMBL" id="KRL23003.1"/>
    </source>
</evidence>
<dbReference type="PROSITE" id="PS51257">
    <property type="entry name" value="PROKAR_LIPOPROTEIN"/>
    <property type="match status" value="1"/>
</dbReference>
<organism evidence="1 2">
    <name type="scientific">Lentilactobacillus kisonensis DSM 19906 = JCM 15041</name>
    <dbReference type="NCBI Taxonomy" id="1423766"/>
    <lineage>
        <taxon>Bacteria</taxon>
        <taxon>Bacillati</taxon>
        <taxon>Bacillota</taxon>
        <taxon>Bacilli</taxon>
        <taxon>Lactobacillales</taxon>
        <taxon>Lactobacillaceae</taxon>
        <taxon>Lentilactobacillus</taxon>
    </lineage>
</organism>
<gene>
    <name evidence="1" type="ORF">FC98_GL001034</name>
</gene>
<dbReference type="Proteomes" id="UP000051439">
    <property type="component" value="Unassembled WGS sequence"/>
</dbReference>
<protein>
    <recommendedName>
        <fullName evidence="3">Lipoprotein</fullName>
    </recommendedName>
</protein>
<evidence type="ECO:0000313" key="2">
    <source>
        <dbReference type="Proteomes" id="UP000051439"/>
    </source>
</evidence>
<accession>A0A0R1P2E6</accession>
<dbReference type="AlphaFoldDB" id="A0A0R1P2E6"/>
<reference evidence="1 2" key="1">
    <citation type="journal article" date="2015" name="Genome Announc.">
        <title>Expanding the biotechnology potential of lactobacilli through comparative genomics of 213 strains and associated genera.</title>
        <authorList>
            <person name="Sun Z."/>
            <person name="Harris H.M."/>
            <person name="McCann A."/>
            <person name="Guo C."/>
            <person name="Argimon S."/>
            <person name="Zhang W."/>
            <person name="Yang X."/>
            <person name="Jeffery I.B."/>
            <person name="Cooney J.C."/>
            <person name="Kagawa T.F."/>
            <person name="Liu W."/>
            <person name="Song Y."/>
            <person name="Salvetti E."/>
            <person name="Wrobel A."/>
            <person name="Rasinkangas P."/>
            <person name="Parkhill J."/>
            <person name="Rea M.C."/>
            <person name="O'Sullivan O."/>
            <person name="Ritari J."/>
            <person name="Douillard F.P."/>
            <person name="Paul Ross R."/>
            <person name="Yang R."/>
            <person name="Briner A.E."/>
            <person name="Felis G.E."/>
            <person name="de Vos W.M."/>
            <person name="Barrangou R."/>
            <person name="Klaenhammer T.R."/>
            <person name="Caufield P.W."/>
            <person name="Cui Y."/>
            <person name="Zhang H."/>
            <person name="O'Toole P.W."/>
        </authorList>
    </citation>
    <scope>NUCLEOTIDE SEQUENCE [LARGE SCALE GENOMIC DNA]</scope>
    <source>
        <strain evidence="1 2">DSM 19906</strain>
    </source>
</reference>
<comment type="caution">
    <text evidence="1">The sequence shown here is derived from an EMBL/GenBank/DDBJ whole genome shotgun (WGS) entry which is preliminary data.</text>
</comment>
<keyword evidence="2" id="KW-1185">Reference proteome</keyword>
<sequence>MLGMKNHRTLLVVLTLIVLVTGLAGCGNNSTESSPTETFSGVKSAVSAASDKEDVFDAFGGTGATDVKVYLLGNTDNNSTTFKMQLDDNATHWFYLYKVTWKNDMDNQKYYKYVIDTTAQKIPGYEKQKMVSNLKEIDTDSVENSLNYKTLQQINFN</sequence>
<dbReference type="EMBL" id="AZEB01000002">
    <property type="protein sequence ID" value="KRL23003.1"/>
    <property type="molecule type" value="Genomic_DNA"/>
</dbReference>
<proteinExistence type="predicted"/>
<dbReference type="PATRIC" id="fig|1423766.4.peg.1062"/>